<sequence length="240" mass="28165">MANYKRFRPIIEDMPHIRCSQLREFGVLKPKNISNVDLTIWIGEIPVGKIWCYCSISEIYCFANLSWINDKKENKTQTVTIQKKESNLISHDPRTGKNSLYFFECPETKKRCRKLYFTPNGFVSREALGALYQDQAQSKLIRQFIKQFKIDELVGKIIQDMKKPYYKNIYKGVITKRAKKDLMRVNKLVEQHKRLTQDSIDFLNEEEIKIRETKKGFKVITRVASGNSGLPDMGELPEWD</sequence>
<dbReference type="RefSeq" id="WP_184495769.1">
    <property type="nucleotide sequence ID" value="NZ_JACIJO010000002.1"/>
</dbReference>
<dbReference type="EMBL" id="JACIJO010000002">
    <property type="protein sequence ID" value="MBB6327116.1"/>
    <property type="molecule type" value="Genomic_DNA"/>
</dbReference>
<comment type="caution">
    <text evidence="1">The sequence shown here is derived from an EMBL/GenBank/DDBJ whole genome shotgun (WGS) entry which is preliminary data.</text>
</comment>
<gene>
    <name evidence="1" type="ORF">FHS59_002744</name>
</gene>
<reference evidence="1 2" key="1">
    <citation type="submission" date="2020-08" db="EMBL/GenBank/DDBJ databases">
        <title>Genomic Encyclopedia of Type Strains, Phase IV (KMG-IV): sequencing the most valuable type-strain genomes for metagenomic binning, comparative biology and taxonomic classification.</title>
        <authorList>
            <person name="Goeker M."/>
        </authorList>
    </citation>
    <scope>NUCLEOTIDE SEQUENCE [LARGE SCALE GENOMIC DNA]</scope>
    <source>
        <strain evidence="1 2">DSM 102044</strain>
    </source>
</reference>
<proteinExistence type="predicted"/>
<name>A0A841MSK3_9BACT</name>
<evidence type="ECO:0000313" key="1">
    <source>
        <dbReference type="EMBL" id="MBB6327116.1"/>
    </source>
</evidence>
<keyword evidence="2" id="KW-1185">Reference proteome</keyword>
<dbReference type="AlphaFoldDB" id="A0A841MSK3"/>
<protein>
    <submittedName>
        <fullName evidence="1">Uncharacterized protein</fullName>
    </submittedName>
</protein>
<organism evidence="1 2">
    <name type="scientific">Algoriphagus iocasae</name>
    <dbReference type="NCBI Taxonomy" id="1836499"/>
    <lineage>
        <taxon>Bacteria</taxon>
        <taxon>Pseudomonadati</taxon>
        <taxon>Bacteroidota</taxon>
        <taxon>Cytophagia</taxon>
        <taxon>Cytophagales</taxon>
        <taxon>Cyclobacteriaceae</taxon>
        <taxon>Algoriphagus</taxon>
    </lineage>
</organism>
<accession>A0A841MSK3</accession>
<dbReference type="Proteomes" id="UP000588604">
    <property type="component" value="Unassembled WGS sequence"/>
</dbReference>
<evidence type="ECO:0000313" key="2">
    <source>
        <dbReference type="Proteomes" id="UP000588604"/>
    </source>
</evidence>